<dbReference type="Gramene" id="KQJ94128">
    <property type="protein sequence ID" value="KQJ94128"/>
    <property type="gene ID" value="BRADI_3g08685v3"/>
</dbReference>
<dbReference type="AlphaFoldDB" id="A0A0Q3J7M5"/>
<reference evidence="3" key="3">
    <citation type="submission" date="2018-08" db="UniProtKB">
        <authorList>
            <consortium name="EnsemblPlants"/>
        </authorList>
    </citation>
    <scope>IDENTIFICATION</scope>
    <source>
        <strain evidence="3">cv. Bd21</strain>
    </source>
</reference>
<feature type="signal peptide" evidence="1">
    <location>
        <begin position="1"/>
        <end position="19"/>
    </location>
</feature>
<organism evidence="2">
    <name type="scientific">Brachypodium distachyon</name>
    <name type="common">Purple false brome</name>
    <name type="synonym">Trachynia distachya</name>
    <dbReference type="NCBI Taxonomy" id="15368"/>
    <lineage>
        <taxon>Eukaryota</taxon>
        <taxon>Viridiplantae</taxon>
        <taxon>Streptophyta</taxon>
        <taxon>Embryophyta</taxon>
        <taxon>Tracheophyta</taxon>
        <taxon>Spermatophyta</taxon>
        <taxon>Magnoliopsida</taxon>
        <taxon>Liliopsida</taxon>
        <taxon>Poales</taxon>
        <taxon>Poaceae</taxon>
        <taxon>BOP clade</taxon>
        <taxon>Pooideae</taxon>
        <taxon>Stipodae</taxon>
        <taxon>Brachypodieae</taxon>
        <taxon>Brachypodium</taxon>
    </lineage>
</organism>
<evidence type="ECO:0008006" key="5">
    <source>
        <dbReference type="Google" id="ProtNLM"/>
    </source>
</evidence>
<dbReference type="EMBL" id="CM000882">
    <property type="protein sequence ID" value="KQJ94128.1"/>
    <property type="molecule type" value="Genomic_DNA"/>
</dbReference>
<dbReference type="InParanoid" id="A0A0Q3J7M5"/>
<protein>
    <recommendedName>
        <fullName evidence="5">Secreted protein</fullName>
    </recommendedName>
</protein>
<evidence type="ECO:0000313" key="3">
    <source>
        <dbReference type="EnsemblPlants" id="KQJ94128"/>
    </source>
</evidence>
<evidence type="ECO:0000256" key="1">
    <source>
        <dbReference type="SAM" id="SignalP"/>
    </source>
</evidence>
<keyword evidence="4" id="KW-1185">Reference proteome</keyword>
<reference evidence="2" key="2">
    <citation type="submission" date="2017-06" db="EMBL/GenBank/DDBJ databases">
        <title>WGS assembly of Brachypodium distachyon.</title>
        <authorList>
            <consortium name="The International Brachypodium Initiative"/>
            <person name="Lucas S."/>
            <person name="Harmon-Smith M."/>
            <person name="Lail K."/>
            <person name="Tice H."/>
            <person name="Grimwood J."/>
            <person name="Bruce D."/>
            <person name="Barry K."/>
            <person name="Shu S."/>
            <person name="Lindquist E."/>
            <person name="Wang M."/>
            <person name="Pitluck S."/>
            <person name="Vogel J.P."/>
            <person name="Garvin D.F."/>
            <person name="Mockler T.C."/>
            <person name="Schmutz J."/>
            <person name="Rokhsar D."/>
            <person name="Bevan M.W."/>
        </authorList>
    </citation>
    <scope>NUCLEOTIDE SEQUENCE</scope>
    <source>
        <strain evidence="2">Bd21</strain>
    </source>
</reference>
<feature type="chain" id="PRO_5035999687" description="Secreted protein" evidence="1">
    <location>
        <begin position="20"/>
        <end position="71"/>
    </location>
</feature>
<name>A0A0Q3J7M5_BRADI</name>
<gene>
    <name evidence="2" type="ORF">BRADI_3g08685v3</name>
</gene>
<keyword evidence="1" id="KW-0732">Signal</keyword>
<sequence length="71" mass="8019">MLPPGTLLAVGFMLCPFRAFAPSGRNLTALLPELCELIGSLYRHVRGELVRQQLTGAVTSPRRHRRSLRYR</sequence>
<dbReference type="EnsemblPlants" id="KQJ94128">
    <property type="protein sequence ID" value="KQJ94128"/>
    <property type="gene ID" value="BRADI_3g08685v3"/>
</dbReference>
<dbReference type="OrthoDB" id="638532at2759"/>
<evidence type="ECO:0000313" key="4">
    <source>
        <dbReference type="Proteomes" id="UP000008810"/>
    </source>
</evidence>
<reference evidence="2 3" key="1">
    <citation type="journal article" date="2010" name="Nature">
        <title>Genome sequencing and analysis of the model grass Brachypodium distachyon.</title>
        <authorList>
            <consortium name="International Brachypodium Initiative"/>
        </authorList>
    </citation>
    <scope>NUCLEOTIDE SEQUENCE [LARGE SCALE GENOMIC DNA]</scope>
    <source>
        <strain evidence="2 3">Bd21</strain>
    </source>
</reference>
<dbReference type="Proteomes" id="UP000008810">
    <property type="component" value="Chromosome 3"/>
</dbReference>
<evidence type="ECO:0000313" key="2">
    <source>
        <dbReference type="EMBL" id="KQJ94128.1"/>
    </source>
</evidence>
<proteinExistence type="predicted"/>
<accession>A0A0Q3J7M5</accession>